<dbReference type="PANTHER" id="PTHR42103">
    <property type="entry name" value="ALPHA/BETA-HYDROLASES SUPERFAMILY PROTEIN"/>
    <property type="match status" value="1"/>
</dbReference>
<dbReference type="AlphaFoldDB" id="A0A1Y1Y8P1"/>
<evidence type="ECO:0008006" key="3">
    <source>
        <dbReference type="Google" id="ProtNLM"/>
    </source>
</evidence>
<dbReference type="OrthoDB" id="10260961at2759"/>
<dbReference type="PANTHER" id="PTHR42103:SF2">
    <property type="entry name" value="AB HYDROLASE-1 DOMAIN-CONTAINING PROTEIN"/>
    <property type="match status" value="1"/>
</dbReference>
<comment type="caution">
    <text evidence="1">The sequence shown here is derived from an EMBL/GenBank/DDBJ whole genome shotgun (WGS) entry which is preliminary data.</text>
</comment>
<evidence type="ECO:0000313" key="2">
    <source>
        <dbReference type="Proteomes" id="UP000193498"/>
    </source>
</evidence>
<dbReference type="InParanoid" id="A0A1Y1Y8P1"/>
<dbReference type="EMBL" id="MCFE01000207">
    <property type="protein sequence ID" value="ORX94348.1"/>
    <property type="molecule type" value="Genomic_DNA"/>
</dbReference>
<organism evidence="1 2">
    <name type="scientific">Basidiobolus meristosporus CBS 931.73</name>
    <dbReference type="NCBI Taxonomy" id="1314790"/>
    <lineage>
        <taxon>Eukaryota</taxon>
        <taxon>Fungi</taxon>
        <taxon>Fungi incertae sedis</taxon>
        <taxon>Zoopagomycota</taxon>
        <taxon>Entomophthoromycotina</taxon>
        <taxon>Basidiobolomycetes</taxon>
        <taxon>Basidiobolales</taxon>
        <taxon>Basidiobolaceae</taxon>
        <taxon>Basidiobolus</taxon>
    </lineage>
</organism>
<dbReference type="Proteomes" id="UP000193498">
    <property type="component" value="Unassembled WGS sequence"/>
</dbReference>
<sequence length="293" mass="33177">MMPVQHTTLFLQSSHQQVKRRPVLLETRLSYSSEGLSKKAEITAMVLSHSYEPLGITIGRDGKAFGQLIFISQWGNYDNNVVRKLHSHFAKKGLVVVSFNARDLDNSSGRTSWTGTPETEDIKTIVGFLAKEEEVLSHTENTPDVLKPGKILICASTHSLYGILAGSGYLYGSVISSSLHPMDFRNVKLFYAFISYPRSVVWLLTLWKCSWFFKRVEEIMGLSEIPSSPEQSSLNESVQSRPVLFIYGDSDHELQNIQPRLIEGCDHFWFGKENKIAQCMEDWSNEVVIHNTD</sequence>
<protein>
    <recommendedName>
        <fullName evidence="3">Alpha/beta-hydrolase</fullName>
    </recommendedName>
</protein>
<proteinExistence type="predicted"/>
<name>A0A1Y1Y8P1_9FUNG</name>
<evidence type="ECO:0000313" key="1">
    <source>
        <dbReference type="EMBL" id="ORX94348.1"/>
    </source>
</evidence>
<reference evidence="1 2" key="1">
    <citation type="submission" date="2016-07" db="EMBL/GenBank/DDBJ databases">
        <title>Pervasive Adenine N6-methylation of Active Genes in Fungi.</title>
        <authorList>
            <consortium name="DOE Joint Genome Institute"/>
            <person name="Mondo S.J."/>
            <person name="Dannebaum R.O."/>
            <person name="Kuo R.C."/>
            <person name="Labutti K."/>
            <person name="Haridas S."/>
            <person name="Kuo A."/>
            <person name="Salamov A."/>
            <person name="Ahrendt S.R."/>
            <person name="Lipzen A."/>
            <person name="Sullivan W."/>
            <person name="Andreopoulos W.B."/>
            <person name="Clum A."/>
            <person name="Lindquist E."/>
            <person name="Daum C."/>
            <person name="Ramamoorthy G.K."/>
            <person name="Gryganskyi A."/>
            <person name="Culley D."/>
            <person name="Magnuson J.K."/>
            <person name="James T.Y."/>
            <person name="O'Malley M.A."/>
            <person name="Stajich J.E."/>
            <person name="Spatafora J.W."/>
            <person name="Visel A."/>
            <person name="Grigoriev I.V."/>
        </authorList>
    </citation>
    <scope>NUCLEOTIDE SEQUENCE [LARGE SCALE GENOMIC DNA]</scope>
    <source>
        <strain evidence="1 2">CBS 931.73</strain>
    </source>
</reference>
<dbReference type="SUPFAM" id="SSF53474">
    <property type="entry name" value="alpha/beta-Hydrolases"/>
    <property type="match status" value="1"/>
</dbReference>
<keyword evidence="2" id="KW-1185">Reference proteome</keyword>
<accession>A0A1Y1Y8P1</accession>
<dbReference type="STRING" id="1314790.A0A1Y1Y8P1"/>
<dbReference type="Gene3D" id="3.40.50.1820">
    <property type="entry name" value="alpha/beta hydrolase"/>
    <property type="match status" value="1"/>
</dbReference>
<gene>
    <name evidence="1" type="ORF">K493DRAFT_315541</name>
</gene>
<dbReference type="InterPro" id="IPR029058">
    <property type="entry name" value="AB_hydrolase_fold"/>
</dbReference>